<evidence type="ECO:0008006" key="4">
    <source>
        <dbReference type="Google" id="ProtNLM"/>
    </source>
</evidence>
<dbReference type="Proteomes" id="UP000305675">
    <property type="component" value="Unassembled WGS sequence"/>
</dbReference>
<protein>
    <recommendedName>
        <fullName evidence="4">DUF58 domain-containing protein</fullName>
    </recommendedName>
</protein>
<dbReference type="PANTHER" id="PTHR34351:SF1">
    <property type="entry name" value="SLR1927 PROTEIN"/>
    <property type="match status" value="1"/>
</dbReference>
<keyword evidence="3" id="KW-1185">Reference proteome</keyword>
<feature type="transmembrane region" description="Helical" evidence="1">
    <location>
        <begin position="21"/>
        <end position="38"/>
    </location>
</feature>
<dbReference type="EMBL" id="SWCJ01000001">
    <property type="protein sequence ID" value="TKB58500.1"/>
    <property type="molecule type" value="Genomic_DNA"/>
</dbReference>
<reference evidence="2 3" key="1">
    <citation type="submission" date="2019-04" db="EMBL/GenBank/DDBJ databases">
        <authorList>
            <person name="Hwang J.C."/>
        </authorList>
    </citation>
    <scope>NUCLEOTIDE SEQUENCE [LARGE SCALE GENOMIC DNA]</scope>
    <source>
        <strain evidence="2 3">IMCC35002</strain>
    </source>
</reference>
<evidence type="ECO:0000256" key="1">
    <source>
        <dbReference type="SAM" id="Phobius"/>
    </source>
</evidence>
<feature type="transmembrane region" description="Helical" evidence="1">
    <location>
        <begin position="44"/>
        <end position="69"/>
    </location>
</feature>
<gene>
    <name evidence="2" type="ORF">FCL42_01775</name>
</gene>
<dbReference type="PANTHER" id="PTHR34351">
    <property type="entry name" value="SLR1927 PROTEIN-RELATED"/>
    <property type="match status" value="1"/>
</dbReference>
<name>A0A4U1BSZ1_9GAMM</name>
<dbReference type="RefSeq" id="WP_136861648.1">
    <property type="nucleotide sequence ID" value="NZ_SWCJ01000001.1"/>
</dbReference>
<keyword evidence="1" id="KW-0472">Membrane</keyword>
<dbReference type="AlphaFoldDB" id="A0A4U1BSZ1"/>
<keyword evidence="1" id="KW-1133">Transmembrane helix</keyword>
<sequence length="299" mass="34181">MHSTSLWQHRLGLLELKVMPTRFGIFFLGLSIVMYLFGSSYQNPLILLLALLMLSLFISCWFLCAYNLYGLHIRLIGYQSPHAGAPCQLEFSVRHRRTGHQIQLKLDPQYHNRFLQLGKHWQPLLLKQQTIRRGALKPSPLYVSSRYPLGLCKVQVLMEIEQLLWVWPSPKFVPSSTPKLAQQTKDELDELDVLAPWKPGESLSRIAWKPFSQGKGLQSKTFSSVLEPAEFELCTEHHQLERHLSELTTELLQCHQQGIPFGLRTPHQQTPLIPPNLGAGHLKQCLDLLAKIPTKATES</sequence>
<evidence type="ECO:0000313" key="3">
    <source>
        <dbReference type="Proteomes" id="UP000305675"/>
    </source>
</evidence>
<dbReference type="OrthoDB" id="5298497at2"/>
<proteinExistence type="predicted"/>
<accession>A0A4U1BSZ1</accession>
<comment type="caution">
    <text evidence="2">The sequence shown here is derived from an EMBL/GenBank/DDBJ whole genome shotgun (WGS) entry which is preliminary data.</text>
</comment>
<evidence type="ECO:0000313" key="2">
    <source>
        <dbReference type="EMBL" id="TKB58500.1"/>
    </source>
</evidence>
<organism evidence="2 3">
    <name type="scientific">Ferrimonas aestuarii</name>
    <dbReference type="NCBI Taxonomy" id="2569539"/>
    <lineage>
        <taxon>Bacteria</taxon>
        <taxon>Pseudomonadati</taxon>
        <taxon>Pseudomonadota</taxon>
        <taxon>Gammaproteobacteria</taxon>
        <taxon>Alteromonadales</taxon>
        <taxon>Ferrimonadaceae</taxon>
        <taxon>Ferrimonas</taxon>
    </lineage>
</organism>
<keyword evidence="1" id="KW-0812">Transmembrane</keyword>